<protein>
    <recommendedName>
        <fullName evidence="3">Bile acid:sodium symporter</fullName>
    </recommendedName>
</protein>
<name>A0A0H2XZ96_BURO1</name>
<feature type="transmembrane region" description="Helical" evidence="1">
    <location>
        <begin position="190"/>
        <end position="211"/>
    </location>
</feature>
<feature type="transmembrane region" description="Helical" evidence="1">
    <location>
        <begin position="266"/>
        <end position="290"/>
    </location>
</feature>
<evidence type="ECO:0000313" key="2">
    <source>
        <dbReference type="EMBL" id="ABF80389.1"/>
    </source>
</evidence>
<gene>
    <name evidence="2" type="ordered locus">Bcen_5517</name>
</gene>
<feature type="transmembrane region" description="Helical" evidence="1">
    <location>
        <begin position="223"/>
        <end position="245"/>
    </location>
</feature>
<dbReference type="InterPro" id="IPR038770">
    <property type="entry name" value="Na+/solute_symporter_sf"/>
</dbReference>
<feature type="transmembrane region" description="Helical" evidence="1">
    <location>
        <begin position="122"/>
        <end position="148"/>
    </location>
</feature>
<dbReference type="EMBL" id="CP000380">
    <property type="protein sequence ID" value="ABF80389.1"/>
    <property type="molecule type" value="Genomic_DNA"/>
</dbReference>
<evidence type="ECO:0008006" key="3">
    <source>
        <dbReference type="Google" id="ProtNLM"/>
    </source>
</evidence>
<accession>A0A0H2XZ96</accession>
<reference evidence="2" key="1">
    <citation type="submission" date="2006-05" db="EMBL/GenBank/DDBJ databases">
        <title>Complete sequence of chromosome 3 of Burkholderia cenocepacia AU 1054.</title>
        <authorList>
            <consortium name="US DOE Joint Genome Institute"/>
            <person name="Copeland A."/>
            <person name="Lucas S."/>
            <person name="Lapidus A."/>
            <person name="Barry K."/>
            <person name="Detter J.C."/>
            <person name="Glavina del Rio T."/>
            <person name="Hammon N."/>
            <person name="Israni S."/>
            <person name="Dalin E."/>
            <person name="Tice H."/>
            <person name="Pitluck S."/>
            <person name="Chain P."/>
            <person name="Malfatti S."/>
            <person name="Shin M."/>
            <person name="Vergez L."/>
            <person name="Schmutz J."/>
            <person name="Larimer F."/>
            <person name="Land M."/>
            <person name="Hauser L."/>
            <person name="Kyrpides N."/>
            <person name="Lykidis A."/>
            <person name="LiPuma J.J."/>
            <person name="Konstantinidis K."/>
            <person name="Tiedje J.M."/>
            <person name="Richardson P."/>
        </authorList>
    </citation>
    <scope>NUCLEOTIDE SEQUENCE [LARGE SCALE GENOMIC DNA]</scope>
    <source>
        <strain evidence="2">AU 1054</strain>
    </source>
</reference>
<keyword evidence="1" id="KW-1133">Transmembrane helix</keyword>
<feature type="transmembrane region" description="Helical" evidence="1">
    <location>
        <begin position="64"/>
        <end position="89"/>
    </location>
</feature>
<dbReference type="Gene3D" id="1.20.1530.20">
    <property type="match status" value="1"/>
</dbReference>
<evidence type="ECO:0000256" key="1">
    <source>
        <dbReference type="SAM" id="Phobius"/>
    </source>
</evidence>
<proteinExistence type="predicted"/>
<organism evidence="2">
    <name type="scientific">Burkholderia orbicola (strain AU 1054)</name>
    <dbReference type="NCBI Taxonomy" id="331271"/>
    <lineage>
        <taxon>Bacteria</taxon>
        <taxon>Pseudomonadati</taxon>
        <taxon>Pseudomonadota</taxon>
        <taxon>Betaproteobacteria</taxon>
        <taxon>Burkholderiales</taxon>
        <taxon>Burkholderiaceae</taxon>
        <taxon>Burkholderia</taxon>
        <taxon>Burkholderia cepacia complex</taxon>
        <taxon>Burkholderia orbicola</taxon>
    </lineage>
</organism>
<keyword evidence="1" id="KW-0472">Membrane</keyword>
<dbReference type="AlphaFoldDB" id="A0A0H2XZ96"/>
<feature type="transmembrane region" description="Helical" evidence="1">
    <location>
        <begin position="160"/>
        <end position="178"/>
    </location>
</feature>
<dbReference type="HOGENOM" id="CLU_074101_0_0_4"/>
<keyword evidence="1" id="KW-0812">Transmembrane</keyword>
<sequence length="314" mass="32853" precursor="true">MRALIAALVRRGPTVLACGVGLGLLVPPLAALARPLMPVTVFVFVLGTLLRVEPSAVRAVARRPAVSLLLPAMTMIACPVALGIAARLAGLPYDWVVALVIAYCAPPSSGTSTIARMLSLDASVALVATLASMVFVPLTAPLLTAWFSHDAAVSISPSSLALRLALLIGSAEGVALLVRRFAGARLARHATPIDAVVVVALLIFALGTMAGMQQSIIDAPHRALTAIALAFVVNAGFQLVAYGLTPGDVRTRLNVALIVANRNVGLMWAALGLAATPTMTLVFACAQLPIYTLPRVVQHLLPRLEAQRLRRRAR</sequence>
<feature type="transmembrane region" description="Helical" evidence="1">
    <location>
        <begin position="33"/>
        <end position="52"/>
    </location>
</feature>
<feature type="transmembrane region" description="Helical" evidence="1">
    <location>
        <begin position="95"/>
        <end position="115"/>
    </location>
</feature>